<protein>
    <submittedName>
        <fullName evidence="1">Uncharacterized protein</fullName>
    </submittedName>
</protein>
<accession>X1DPD0</accession>
<proteinExistence type="predicted"/>
<comment type="caution">
    <text evidence="1">The sequence shown here is derived from an EMBL/GenBank/DDBJ whole genome shotgun (WGS) entry which is preliminary data.</text>
</comment>
<sequence>MVLNKAEISFKKLFEEFNELGGGFERHPELDPLIPRNLRKRILLDEIYEKVIESDIVIDVSHKFNSIIGLILTSE</sequence>
<organism evidence="1">
    <name type="scientific">marine sediment metagenome</name>
    <dbReference type="NCBI Taxonomy" id="412755"/>
    <lineage>
        <taxon>unclassified sequences</taxon>
        <taxon>metagenomes</taxon>
        <taxon>ecological metagenomes</taxon>
    </lineage>
</organism>
<evidence type="ECO:0000313" key="1">
    <source>
        <dbReference type="EMBL" id="GAH10095.1"/>
    </source>
</evidence>
<dbReference type="EMBL" id="BART01029727">
    <property type="protein sequence ID" value="GAH10095.1"/>
    <property type="molecule type" value="Genomic_DNA"/>
</dbReference>
<gene>
    <name evidence="1" type="ORF">S01H4_52092</name>
</gene>
<dbReference type="AlphaFoldDB" id="X1DPD0"/>
<reference evidence="1" key="1">
    <citation type="journal article" date="2014" name="Front. Microbiol.">
        <title>High frequency of phylogenetically diverse reductive dehalogenase-homologous genes in deep subseafloor sedimentary metagenomes.</title>
        <authorList>
            <person name="Kawai M."/>
            <person name="Futagami T."/>
            <person name="Toyoda A."/>
            <person name="Takaki Y."/>
            <person name="Nishi S."/>
            <person name="Hori S."/>
            <person name="Arai W."/>
            <person name="Tsubouchi T."/>
            <person name="Morono Y."/>
            <person name="Uchiyama I."/>
            <person name="Ito T."/>
            <person name="Fujiyama A."/>
            <person name="Inagaki F."/>
            <person name="Takami H."/>
        </authorList>
    </citation>
    <scope>NUCLEOTIDE SEQUENCE</scope>
    <source>
        <strain evidence="1">Expedition CK06-06</strain>
    </source>
</reference>
<name>X1DPD0_9ZZZZ</name>